<dbReference type="PROSITE" id="PS00636">
    <property type="entry name" value="DNAJ_1"/>
    <property type="match status" value="1"/>
</dbReference>
<evidence type="ECO:0000256" key="5">
    <source>
        <dbReference type="ARBA" id="ARBA00023242"/>
    </source>
</evidence>
<dbReference type="Gene3D" id="3.30.70.330">
    <property type="match status" value="1"/>
</dbReference>
<accession>A0A0L0GBX8</accession>
<sequence>MSGLAIFHELSVAYELLSDPKARAAYDAVIAARKAKELKDSKLDQKRKKMKMDLEEREARAKLLKQQKAGVFVFGTPSSSASVSEADAQKALEIEIRRLRAEGSNKLRQAQEDLLRSNSTEGLKNGNSEGPNDAGAARTSSASPLPTAEHRANSGPATARANTIRAKWSKKIDREVSINETLVKETFKCFGMLSNVGLLKHKRVAVLEFSTADAAQRVAQADSSETKPFVCNAFGTTGSLGVNVGANDKEKTTGVDSVAGLAGVALPEGREEKSGRFKTVPNTQPAAEVDYEASVLARMRHAQDMKIAHAKAGPTFRLTEAQRDLESPAARIARQEDERKRLIAEMLAEDGDEP</sequence>
<dbReference type="EMBL" id="KQ241648">
    <property type="protein sequence ID" value="KNC86517.1"/>
    <property type="molecule type" value="Genomic_DNA"/>
</dbReference>
<dbReference type="OrthoDB" id="376357at2759"/>
<dbReference type="RefSeq" id="XP_014160419.1">
    <property type="nucleotide sequence ID" value="XM_014304944.1"/>
</dbReference>
<dbReference type="Proteomes" id="UP000054560">
    <property type="component" value="Unassembled WGS sequence"/>
</dbReference>
<keyword evidence="8" id="KW-1185">Reference proteome</keyword>
<dbReference type="GeneID" id="25901851"/>
<dbReference type="STRING" id="667725.A0A0L0GBX8"/>
<dbReference type="GO" id="GO:0000390">
    <property type="term" value="P:spliceosomal complex disassembly"/>
    <property type="evidence" value="ECO:0007669"/>
    <property type="project" value="TreeGrafter"/>
</dbReference>
<evidence type="ECO:0000256" key="2">
    <source>
        <dbReference type="ARBA" id="ARBA00004496"/>
    </source>
</evidence>
<organism evidence="7 8">
    <name type="scientific">Sphaeroforma arctica JP610</name>
    <dbReference type="NCBI Taxonomy" id="667725"/>
    <lineage>
        <taxon>Eukaryota</taxon>
        <taxon>Ichthyosporea</taxon>
        <taxon>Ichthyophonida</taxon>
        <taxon>Sphaeroforma</taxon>
    </lineage>
</organism>
<protein>
    <recommendedName>
        <fullName evidence="9">RRM domain-containing protein</fullName>
    </recommendedName>
</protein>
<evidence type="ECO:0000256" key="6">
    <source>
        <dbReference type="SAM" id="MobiDB-lite"/>
    </source>
</evidence>
<keyword evidence="3" id="KW-0963">Cytoplasm</keyword>
<gene>
    <name evidence="7" type="ORF">SARC_01347</name>
</gene>
<evidence type="ECO:0008006" key="9">
    <source>
        <dbReference type="Google" id="ProtNLM"/>
    </source>
</evidence>
<keyword evidence="5" id="KW-0539">Nucleus</keyword>
<evidence type="ECO:0000256" key="1">
    <source>
        <dbReference type="ARBA" id="ARBA00004123"/>
    </source>
</evidence>
<evidence type="ECO:0000256" key="4">
    <source>
        <dbReference type="ARBA" id="ARBA00023186"/>
    </source>
</evidence>
<evidence type="ECO:0000313" key="8">
    <source>
        <dbReference type="Proteomes" id="UP000054560"/>
    </source>
</evidence>
<dbReference type="GO" id="GO:0005681">
    <property type="term" value="C:spliceosomal complex"/>
    <property type="evidence" value="ECO:0007669"/>
    <property type="project" value="TreeGrafter"/>
</dbReference>
<dbReference type="InterPro" id="IPR052094">
    <property type="entry name" value="Pre-mRNA-splicing_ERAD"/>
</dbReference>
<reference evidence="7 8" key="1">
    <citation type="submission" date="2011-02" db="EMBL/GenBank/DDBJ databases">
        <title>The Genome Sequence of Sphaeroforma arctica JP610.</title>
        <authorList>
            <consortium name="The Broad Institute Genome Sequencing Platform"/>
            <person name="Russ C."/>
            <person name="Cuomo C."/>
            <person name="Young S.K."/>
            <person name="Zeng Q."/>
            <person name="Gargeya S."/>
            <person name="Alvarado L."/>
            <person name="Berlin A."/>
            <person name="Chapman S.B."/>
            <person name="Chen Z."/>
            <person name="Freedman E."/>
            <person name="Gellesch M."/>
            <person name="Goldberg J."/>
            <person name="Griggs A."/>
            <person name="Gujja S."/>
            <person name="Heilman E."/>
            <person name="Heiman D."/>
            <person name="Howarth C."/>
            <person name="Mehta T."/>
            <person name="Neiman D."/>
            <person name="Pearson M."/>
            <person name="Roberts A."/>
            <person name="Saif S."/>
            <person name="Shea T."/>
            <person name="Shenoy N."/>
            <person name="Sisk P."/>
            <person name="Stolte C."/>
            <person name="Sykes S."/>
            <person name="White J."/>
            <person name="Yandava C."/>
            <person name="Burger G."/>
            <person name="Gray M.W."/>
            <person name="Holland P.W.H."/>
            <person name="King N."/>
            <person name="Lang F.B.F."/>
            <person name="Roger A.J."/>
            <person name="Ruiz-Trillo I."/>
            <person name="Haas B."/>
            <person name="Nusbaum C."/>
            <person name="Birren B."/>
        </authorList>
    </citation>
    <scope>NUCLEOTIDE SEQUENCE [LARGE SCALE GENOMIC DNA]</scope>
    <source>
        <strain evidence="7 8">JP610</strain>
    </source>
</reference>
<keyword evidence="4" id="KW-0143">Chaperone</keyword>
<dbReference type="InterPro" id="IPR018253">
    <property type="entry name" value="DnaJ_domain_CS"/>
</dbReference>
<comment type="subcellular location">
    <subcellularLocation>
        <location evidence="2">Cytoplasm</location>
    </subcellularLocation>
    <subcellularLocation>
        <location evidence="1">Nucleus</location>
    </subcellularLocation>
</comment>
<feature type="region of interest" description="Disordered" evidence="6">
    <location>
        <begin position="115"/>
        <end position="162"/>
    </location>
</feature>
<dbReference type="PANTHER" id="PTHR44313">
    <property type="entry name" value="DNAJ HOMOLOG SUBFAMILY C MEMBER 17"/>
    <property type="match status" value="1"/>
</dbReference>
<dbReference type="InterPro" id="IPR012677">
    <property type="entry name" value="Nucleotide-bd_a/b_plait_sf"/>
</dbReference>
<name>A0A0L0GBX8_9EUKA</name>
<evidence type="ECO:0000313" key="7">
    <source>
        <dbReference type="EMBL" id="KNC86517.1"/>
    </source>
</evidence>
<evidence type="ECO:0000256" key="3">
    <source>
        <dbReference type="ARBA" id="ARBA00022490"/>
    </source>
</evidence>
<dbReference type="GO" id="GO:0005737">
    <property type="term" value="C:cytoplasm"/>
    <property type="evidence" value="ECO:0007669"/>
    <property type="project" value="UniProtKB-SubCell"/>
</dbReference>
<dbReference type="eggNOG" id="KOG0691">
    <property type="taxonomic scope" value="Eukaryota"/>
</dbReference>
<dbReference type="PANTHER" id="PTHR44313:SF1">
    <property type="entry name" value="DNAJ HOMOLOG SUBFAMILY C MEMBER 17"/>
    <property type="match status" value="1"/>
</dbReference>
<dbReference type="AlphaFoldDB" id="A0A0L0GBX8"/>
<feature type="compositionally biased region" description="Polar residues" evidence="6">
    <location>
        <begin position="116"/>
        <end position="130"/>
    </location>
</feature>
<proteinExistence type="predicted"/>